<protein>
    <submittedName>
        <fullName evidence="1">Uncharacterized protein</fullName>
    </submittedName>
</protein>
<evidence type="ECO:0000313" key="1">
    <source>
        <dbReference type="EMBL" id="TFK97552.1"/>
    </source>
</evidence>
<keyword evidence="2" id="KW-1185">Reference proteome</keyword>
<dbReference type="AlphaFoldDB" id="A0A5C3Q6E1"/>
<proteinExistence type="predicted"/>
<evidence type="ECO:0000313" key="2">
    <source>
        <dbReference type="Proteomes" id="UP000305067"/>
    </source>
</evidence>
<sequence length="191" mass="21342">MVPEEATLCYSQRNLLDHISAPGLQKLRMHVTHGGSIWDNIGASKFSPQLSGFLQRSSCSLTHLHLEVSDKLLADDLVALLSSDTTTFDLTTLILENFPDVQILCRFLLPEADLVFNVTSTSSVSTKACVLPRLTHLVSTWRLPSHYRSPNGTMARMLRWRFKEGGLKMARILLPEAARVRDREGLSVNVL</sequence>
<dbReference type="EMBL" id="ML178846">
    <property type="protein sequence ID" value="TFK97552.1"/>
    <property type="molecule type" value="Genomic_DNA"/>
</dbReference>
<dbReference type="Proteomes" id="UP000305067">
    <property type="component" value="Unassembled WGS sequence"/>
</dbReference>
<accession>A0A5C3Q6E1</accession>
<reference evidence="1 2" key="1">
    <citation type="journal article" date="2019" name="Nat. Ecol. Evol.">
        <title>Megaphylogeny resolves global patterns of mushroom evolution.</title>
        <authorList>
            <person name="Varga T."/>
            <person name="Krizsan K."/>
            <person name="Foldi C."/>
            <person name="Dima B."/>
            <person name="Sanchez-Garcia M."/>
            <person name="Sanchez-Ramirez S."/>
            <person name="Szollosi G.J."/>
            <person name="Szarkandi J.G."/>
            <person name="Papp V."/>
            <person name="Albert L."/>
            <person name="Andreopoulos W."/>
            <person name="Angelini C."/>
            <person name="Antonin V."/>
            <person name="Barry K.W."/>
            <person name="Bougher N.L."/>
            <person name="Buchanan P."/>
            <person name="Buyck B."/>
            <person name="Bense V."/>
            <person name="Catcheside P."/>
            <person name="Chovatia M."/>
            <person name="Cooper J."/>
            <person name="Damon W."/>
            <person name="Desjardin D."/>
            <person name="Finy P."/>
            <person name="Geml J."/>
            <person name="Haridas S."/>
            <person name="Hughes K."/>
            <person name="Justo A."/>
            <person name="Karasinski D."/>
            <person name="Kautmanova I."/>
            <person name="Kiss B."/>
            <person name="Kocsube S."/>
            <person name="Kotiranta H."/>
            <person name="LaButti K.M."/>
            <person name="Lechner B.E."/>
            <person name="Liimatainen K."/>
            <person name="Lipzen A."/>
            <person name="Lukacs Z."/>
            <person name="Mihaltcheva S."/>
            <person name="Morgado L.N."/>
            <person name="Niskanen T."/>
            <person name="Noordeloos M.E."/>
            <person name="Ohm R.A."/>
            <person name="Ortiz-Santana B."/>
            <person name="Ovrebo C."/>
            <person name="Racz N."/>
            <person name="Riley R."/>
            <person name="Savchenko A."/>
            <person name="Shiryaev A."/>
            <person name="Soop K."/>
            <person name="Spirin V."/>
            <person name="Szebenyi C."/>
            <person name="Tomsovsky M."/>
            <person name="Tulloss R.E."/>
            <person name="Uehling J."/>
            <person name="Grigoriev I.V."/>
            <person name="Vagvolgyi C."/>
            <person name="Papp T."/>
            <person name="Martin F.M."/>
            <person name="Miettinen O."/>
            <person name="Hibbett D.S."/>
            <person name="Nagy L.G."/>
        </authorList>
    </citation>
    <scope>NUCLEOTIDE SEQUENCE [LARGE SCALE GENOMIC DNA]</scope>
    <source>
        <strain evidence="1 2">CBS 309.79</strain>
    </source>
</reference>
<organism evidence="1 2">
    <name type="scientific">Pterulicium gracile</name>
    <dbReference type="NCBI Taxonomy" id="1884261"/>
    <lineage>
        <taxon>Eukaryota</taxon>
        <taxon>Fungi</taxon>
        <taxon>Dikarya</taxon>
        <taxon>Basidiomycota</taxon>
        <taxon>Agaricomycotina</taxon>
        <taxon>Agaricomycetes</taxon>
        <taxon>Agaricomycetidae</taxon>
        <taxon>Agaricales</taxon>
        <taxon>Pleurotineae</taxon>
        <taxon>Pterulaceae</taxon>
        <taxon>Pterulicium</taxon>
    </lineage>
</organism>
<gene>
    <name evidence="1" type="ORF">BDV98DRAFT_258904</name>
</gene>
<name>A0A5C3Q6E1_9AGAR</name>